<feature type="signal peptide" evidence="2">
    <location>
        <begin position="1"/>
        <end position="19"/>
    </location>
</feature>
<keyword evidence="1" id="KW-0812">Transmembrane</keyword>
<comment type="caution">
    <text evidence="3">The sequence shown here is derived from an EMBL/GenBank/DDBJ whole genome shotgun (WGS) entry which is preliminary data.</text>
</comment>
<keyword evidence="1" id="KW-1133">Transmembrane helix</keyword>
<gene>
    <name evidence="3" type="ORF">GCM10022402_38970</name>
</gene>
<keyword evidence="1" id="KW-0472">Membrane</keyword>
<dbReference type="RefSeq" id="WP_344974369.1">
    <property type="nucleotide sequence ID" value="NZ_BAABDD010000023.1"/>
</dbReference>
<evidence type="ECO:0000256" key="2">
    <source>
        <dbReference type="SAM" id="SignalP"/>
    </source>
</evidence>
<evidence type="ECO:0000313" key="3">
    <source>
        <dbReference type="EMBL" id="GAA3756771.1"/>
    </source>
</evidence>
<keyword evidence="4" id="KW-1185">Reference proteome</keyword>
<dbReference type="Proteomes" id="UP001500908">
    <property type="component" value="Unassembled WGS sequence"/>
</dbReference>
<evidence type="ECO:0000313" key="4">
    <source>
        <dbReference type="Proteomes" id="UP001500908"/>
    </source>
</evidence>
<proteinExistence type="predicted"/>
<keyword evidence="2" id="KW-0732">Signal</keyword>
<sequence>MTARRILLLIGLGCFVAAAAGGLVPLSAEGSSCGTAFVPSDEAAVDDWTTALTEGRGGAAEAACASLRSVVAVPIAMLAAVGCVPLVAAWSLSRPPESRSTSTQHPPSD</sequence>
<feature type="transmembrane region" description="Helical" evidence="1">
    <location>
        <begin position="71"/>
        <end position="92"/>
    </location>
</feature>
<protein>
    <submittedName>
        <fullName evidence="3">Uncharacterized protein</fullName>
    </submittedName>
</protein>
<organism evidence="3 4">
    <name type="scientific">Salinactinospora qingdaonensis</name>
    <dbReference type="NCBI Taxonomy" id="702744"/>
    <lineage>
        <taxon>Bacteria</taxon>
        <taxon>Bacillati</taxon>
        <taxon>Actinomycetota</taxon>
        <taxon>Actinomycetes</taxon>
        <taxon>Streptosporangiales</taxon>
        <taxon>Nocardiopsidaceae</taxon>
        <taxon>Salinactinospora</taxon>
    </lineage>
</organism>
<name>A0ABP7G686_9ACTN</name>
<evidence type="ECO:0000256" key="1">
    <source>
        <dbReference type="SAM" id="Phobius"/>
    </source>
</evidence>
<feature type="chain" id="PRO_5046021708" evidence="2">
    <location>
        <begin position="20"/>
        <end position="109"/>
    </location>
</feature>
<accession>A0ABP7G686</accession>
<reference evidence="4" key="1">
    <citation type="journal article" date="2019" name="Int. J. Syst. Evol. Microbiol.">
        <title>The Global Catalogue of Microorganisms (GCM) 10K type strain sequencing project: providing services to taxonomists for standard genome sequencing and annotation.</title>
        <authorList>
            <consortium name="The Broad Institute Genomics Platform"/>
            <consortium name="The Broad Institute Genome Sequencing Center for Infectious Disease"/>
            <person name="Wu L."/>
            <person name="Ma J."/>
        </authorList>
    </citation>
    <scope>NUCLEOTIDE SEQUENCE [LARGE SCALE GENOMIC DNA]</scope>
    <source>
        <strain evidence="4">JCM 17137</strain>
    </source>
</reference>
<dbReference type="EMBL" id="BAABDD010000023">
    <property type="protein sequence ID" value="GAA3756771.1"/>
    <property type="molecule type" value="Genomic_DNA"/>
</dbReference>